<dbReference type="InterPro" id="IPR003658">
    <property type="entry name" value="Anti-sigma_ant"/>
</dbReference>
<evidence type="ECO:0000256" key="2">
    <source>
        <dbReference type="RuleBase" id="RU003749"/>
    </source>
</evidence>
<dbReference type="AlphaFoldDB" id="A0A4Q7YG47"/>
<protein>
    <recommendedName>
        <fullName evidence="2">Anti-sigma factor antagonist</fullName>
    </recommendedName>
</protein>
<dbReference type="Pfam" id="PF01740">
    <property type="entry name" value="STAS"/>
    <property type="match status" value="1"/>
</dbReference>
<comment type="caution">
    <text evidence="4">The sequence shown here is derived from an EMBL/GenBank/DDBJ whole genome shotgun (WGS) entry which is preliminary data.</text>
</comment>
<dbReference type="NCBIfam" id="TIGR00377">
    <property type="entry name" value="ant_ant_sig"/>
    <property type="match status" value="1"/>
</dbReference>
<dbReference type="EMBL" id="SHKW01000002">
    <property type="protein sequence ID" value="RZU35613.1"/>
    <property type="molecule type" value="Genomic_DNA"/>
</dbReference>
<organism evidence="4 5">
    <name type="scientific">Edaphobacter modestus</name>
    <dbReference type="NCBI Taxonomy" id="388466"/>
    <lineage>
        <taxon>Bacteria</taxon>
        <taxon>Pseudomonadati</taxon>
        <taxon>Acidobacteriota</taxon>
        <taxon>Terriglobia</taxon>
        <taxon>Terriglobales</taxon>
        <taxon>Acidobacteriaceae</taxon>
        <taxon>Edaphobacter</taxon>
    </lineage>
</organism>
<evidence type="ECO:0000259" key="3">
    <source>
        <dbReference type="PROSITE" id="PS50801"/>
    </source>
</evidence>
<proteinExistence type="inferred from homology"/>
<dbReference type="SUPFAM" id="SSF52091">
    <property type="entry name" value="SpoIIaa-like"/>
    <property type="match status" value="1"/>
</dbReference>
<dbReference type="GO" id="GO:0043856">
    <property type="term" value="F:anti-sigma factor antagonist activity"/>
    <property type="evidence" value="ECO:0007669"/>
    <property type="project" value="InterPro"/>
</dbReference>
<dbReference type="RefSeq" id="WP_130424000.1">
    <property type="nucleotide sequence ID" value="NZ_SHKW01000002.1"/>
</dbReference>
<dbReference type="Gene3D" id="3.30.750.24">
    <property type="entry name" value="STAS domain"/>
    <property type="match status" value="1"/>
</dbReference>
<dbReference type="PANTHER" id="PTHR33495">
    <property type="entry name" value="ANTI-SIGMA FACTOR ANTAGONIST TM_1081-RELATED-RELATED"/>
    <property type="match status" value="1"/>
</dbReference>
<comment type="similarity">
    <text evidence="1 2">Belongs to the anti-sigma-factor antagonist family.</text>
</comment>
<gene>
    <name evidence="4" type="ORF">BDD14_5695</name>
</gene>
<dbReference type="Proteomes" id="UP000292958">
    <property type="component" value="Unassembled WGS sequence"/>
</dbReference>
<name>A0A4Q7YG47_9BACT</name>
<dbReference type="CDD" id="cd07043">
    <property type="entry name" value="STAS_anti-anti-sigma_factors"/>
    <property type="match status" value="1"/>
</dbReference>
<dbReference type="InterPro" id="IPR002645">
    <property type="entry name" value="STAS_dom"/>
</dbReference>
<reference evidence="4 5" key="1">
    <citation type="submission" date="2019-02" db="EMBL/GenBank/DDBJ databases">
        <title>Genomic Encyclopedia of Archaeal and Bacterial Type Strains, Phase II (KMG-II): from individual species to whole genera.</title>
        <authorList>
            <person name="Goeker M."/>
        </authorList>
    </citation>
    <scope>NUCLEOTIDE SEQUENCE [LARGE SCALE GENOMIC DNA]</scope>
    <source>
        <strain evidence="4 5">DSM 18101</strain>
    </source>
</reference>
<accession>A0A4Q7YG47</accession>
<dbReference type="OrthoDB" id="9793697at2"/>
<dbReference type="InterPro" id="IPR036513">
    <property type="entry name" value="STAS_dom_sf"/>
</dbReference>
<evidence type="ECO:0000313" key="5">
    <source>
        <dbReference type="Proteomes" id="UP000292958"/>
    </source>
</evidence>
<evidence type="ECO:0000256" key="1">
    <source>
        <dbReference type="ARBA" id="ARBA00009013"/>
    </source>
</evidence>
<keyword evidence="5" id="KW-1185">Reference proteome</keyword>
<feature type="domain" description="STAS" evidence="3">
    <location>
        <begin position="3"/>
        <end position="113"/>
    </location>
</feature>
<sequence>MSMKIKTRHVDSITILDLSGRITLGEGSVTIRDEVRKVLATGSNKILLNLGEITYIDSSGIGELVSAFTTVKNGGGELKLLNLTKKVHDLLQITKLYTVFDVKNDEDSAIAAFTS</sequence>
<evidence type="ECO:0000313" key="4">
    <source>
        <dbReference type="EMBL" id="RZU35613.1"/>
    </source>
</evidence>
<dbReference type="PROSITE" id="PS50801">
    <property type="entry name" value="STAS"/>
    <property type="match status" value="1"/>
</dbReference>